<proteinExistence type="predicted"/>
<accession>F0H1N6</accession>
<dbReference type="EMBL" id="AEXN01000032">
    <property type="protein sequence ID" value="EGC83709.1"/>
    <property type="molecule type" value="Genomic_DNA"/>
</dbReference>
<evidence type="ECO:0008006" key="3">
    <source>
        <dbReference type="Google" id="ProtNLM"/>
    </source>
</evidence>
<comment type="caution">
    <text evidence="1">The sequence shown here is derived from an EMBL/GenBank/DDBJ whole genome shotgun (WGS) entry which is preliminary data.</text>
</comment>
<organism evidence="1 2">
    <name type="scientific">Anaerococcus hydrogenalis ACS-025-V-Sch4</name>
    <dbReference type="NCBI Taxonomy" id="879306"/>
    <lineage>
        <taxon>Bacteria</taxon>
        <taxon>Bacillati</taxon>
        <taxon>Bacillota</taxon>
        <taxon>Tissierellia</taxon>
        <taxon>Tissierellales</taxon>
        <taxon>Peptoniphilaceae</taxon>
        <taxon>Anaerococcus</taxon>
    </lineage>
</organism>
<reference evidence="1 2" key="1">
    <citation type="submission" date="2011-01" db="EMBL/GenBank/DDBJ databases">
        <authorList>
            <person name="Durkin A.S."/>
            <person name="Madupu R."/>
            <person name="Torralba M."/>
            <person name="Gillis M."/>
            <person name="Methe B."/>
            <person name="Sutton G."/>
            <person name="Nelson K.E."/>
        </authorList>
    </citation>
    <scope>NUCLEOTIDE SEQUENCE [LARGE SCALE GENOMIC DNA]</scope>
    <source>
        <strain evidence="1 2">ACS-025-V-Sch4</strain>
    </source>
</reference>
<gene>
    <name evidence="1" type="ORF">HMPREF9246_1240</name>
</gene>
<dbReference type="GeneID" id="84578506"/>
<evidence type="ECO:0000313" key="1">
    <source>
        <dbReference type="EMBL" id="EGC83709.1"/>
    </source>
</evidence>
<protein>
    <recommendedName>
        <fullName evidence="3">Phage protein</fullName>
    </recommendedName>
</protein>
<dbReference type="Proteomes" id="UP000005277">
    <property type="component" value="Unassembled WGS sequence"/>
</dbReference>
<evidence type="ECO:0000313" key="2">
    <source>
        <dbReference type="Proteomes" id="UP000005277"/>
    </source>
</evidence>
<name>F0H1N6_9FIRM</name>
<dbReference type="AlphaFoldDB" id="F0H1N6"/>
<sequence>MIIEEILKDFLKEKLKLDVFLEYPKNYKKDDFVLIEKTSSSNENKLLSATFAIQSYGESMYKAALNNEKVKEAMLFLANDKRIGSIKLNSDYNFTDLEMKRYRYQAVFDIYYYKN</sequence>
<keyword evidence="2" id="KW-1185">Reference proteome</keyword>
<dbReference type="RefSeq" id="WP_004818044.1">
    <property type="nucleotide sequence ID" value="NZ_AEXN01000032.1"/>
</dbReference>